<protein>
    <submittedName>
        <fullName evidence="1">Uncharacterized protein</fullName>
    </submittedName>
</protein>
<name>A0ABV2XQY2_9ACTN</name>
<dbReference type="EMBL" id="JBEYBN010000007">
    <property type="protein sequence ID" value="MEU2266227.1"/>
    <property type="molecule type" value="Genomic_DNA"/>
</dbReference>
<dbReference type="RefSeq" id="WP_359786386.1">
    <property type="nucleotide sequence ID" value="NZ_JBEYBN010000007.1"/>
</dbReference>
<sequence>MTVPRNALKKWEKARVFAPGLPGAVGEQCAPESYRVSAPKRLTAELDAP</sequence>
<keyword evidence="2" id="KW-1185">Reference proteome</keyword>
<evidence type="ECO:0000313" key="1">
    <source>
        <dbReference type="EMBL" id="MEU2266227.1"/>
    </source>
</evidence>
<comment type="caution">
    <text evidence="1">The sequence shown here is derived from an EMBL/GenBank/DDBJ whole genome shotgun (WGS) entry which is preliminary data.</text>
</comment>
<dbReference type="Proteomes" id="UP001550603">
    <property type="component" value="Unassembled WGS sequence"/>
</dbReference>
<organism evidence="1 2">
    <name type="scientific">Streptomyces olindensis</name>
    <dbReference type="NCBI Taxonomy" id="358823"/>
    <lineage>
        <taxon>Bacteria</taxon>
        <taxon>Bacillati</taxon>
        <taxon>Actinomycetota</taxon>
        <taxon>Actinomycetes</taxon>
        <taxon>Kitasatosporales</taxon>
        <taxon>Streptomycetaceae</taxon>
        <taxon>Streptomyces</taxon>
    </lineage>
</organism>
<evidence type="ECO:0000313" key="2">
    <source>
        <dbReference type="Proteomes" id="UP001550603"/>
    </source>
</evidence>
<proteinExistence type="predicted"/>
<reference evidence="1 2" key="1">
    <citation type="submission" date="2024-06" db="EMBL/GenBank/DDBJ databases">
        <title>The Natural Products Discovery Center: Release of the First 8490 Sequenced Strains for Exploring Actinobacteria Biosynthetic Diversity.</title>
        <authorList>
            <person name="Kalkreuter E."/>
            <person name="Kautsar S.A."/>
            <person name="Yang D."/>
            <person name="Bader C.D."/>
            <person name="Teijaro C.N."/>
            <person name="Fluegel L."/>
            <person name="Davis C.M."/>
            <person name="Simpson J.R."/>
            <person name="Lauterbach L."/>
            <person name="Steele A.D."/>
            <person name="Gui C."/>
            <person name="Meng S."/>
            <person name="Li G."/>
            <person name="Viehrig K."/>
            <person name="Ye F."/>
            <person name="Su P."/>
            <person name="Kiefer A.F."/>
            <person name="Nichols A."/>
            <person name="Cepeda A.J."/>
            <person name="Yan W."/>
            <person name="Fan B."/>
            <person name="Jiang Y."/>
            <person name="Adhikari A."/>
            <person name="Zheng C.-J."/>
            <person name="Schuster L."/>
            <person name="Cowan T.M."/>
            <person name="Smanski M.J."/>
            <person name="Chevrette M.G."/>
            <person name="De Carvalho L.P.S."/>
            <person name="Shen B."/>
        </authorList>
    </citation>
    <scope>NUCLEOTIDE SEQUENCE [LARGE SCALE GENOMIC DNA]</scope>
    <source>
        <strain evidence="1 2">NPDC019583</strain>
    </source>
</reference>
<gene>
    <name evidence="1" type="ORF">ABZ568_07290</name>
</gene>
<accession>A0ABV2XQY2</accession>